<organism evidence="1 2">
    <name type="scientific">Cricetulus griseus</name>
    <name type="common">Chinese hamster</name>
    <name type="synonym">Cricetulus barabensis griseus</name>
    <dbReference type="NCBI Taxonomy" id="10029"/>
    <lineage>
        <taxon>Eukaryota</taxon>
        <taxon>Metazoa</taxon>
        <taxon>Chordata</taxon>
        <taxon>Craniata</taxon>
        <taxon>Vertebrata</taxon>
        <taxon>Euteleostomi</taxon>
        <taxon>Mammalia</taxon>
        <taxon>Eutheria</taxon>
        <taxon>Euarchontoglires</taxon>
        <taxon>Glires</taxon>
        <taxon>Rodentia</taxon>
        <taxon>Myomorpha</taxon>
        <taxon>Muroidea</taxon>
        <taxon>Cricetidae</taxon>
        <taxon>Cricetinae</taxon>
        <taxon>Cricetulus</taxon>
    </lineage>
</organism>
<accession>G3HRX8</accession>
<dbReference type="AlphaFoldDB" id="G3HRX8"/>
<sequence length="67" mass="7523">MNCRNLDFIVADEFYTKSSKNGGKALILRCHVLVCGLQQGYVHKLAFLSDKSEKVYQLGNLVFPSTL</sequence>
<dbReference type="Proteomes" id="UP000001075">
    <property type="component" value="Unassembled WGS sequence"/>
</dbReference>
<evidence type="ECO:0000313" key="1">
    <source>
        <dbReference type="EMBL" id="EGW07206.1"/>
    </source>
</evidence>
<dbReference type="EMBL" id="JH000645">
    <property type="protein sequence ID" value="EGW07206.1"/>
    <property type="molecule type" value="Genomic_DNA"/>
</dbReference>
<proteinExistence type="predicted"/>
<gene>
    <name evidence="1" type="ORF">I79_013603</name>
</gene>
<name>G3HRX8_CRIGR</name>
<reference evidence="2" key="1">
    <citation type="journal article" date="2011" name="Nat. Biotechnol.">
        <title>The genomic sequence of the Chinese hamster ovary (CHO)-K1 cell line.</title>
        <authorList>
            <person name="Xu X."/>
            <person name="Nagarajan H."/>
            <person name="Lewis N.E."/>
            <person name="Pan S."/>
            <person name="Cai Z."/>
            <person name="Liu X."/>
            <person name="Chen W."/>
            <person name="Xie M."/>
            <person name="Wang W."/>
            <person name="Hammond S."/>
            <person name="Andersen M.R."/>
            <person name="Neff N."/>
            <person name="Passarelli B."/>
            <person name="Koh W."/>
            <person name="Fan H.C."/>
            <person name="Wang J."/>
            <person name="Gui Y."/>
            <person name="Lee K.H."/>
            <person name="Betenbaugh M.J."/>
            <person name="Quake S.R."/>
            <person name="Famili I."/>
            <person name="Palsson B.O."/>
            <person name="Wang J."/>
        </authorList>
    </citation>
    <scope>NUCLEOTIDE SEQUENCE [LARGE SCALE GENOMIC DNA]</scope>
    <source>
        <strain evidence="2">CHO K1 cell line</strain>
    </source>
</reference>
<dbReference type="InParanoid" id="G3HRX8"/>
<protein>
    <submittedName>
        <fullName evidence="1">Uncharacterized protein</fullName>
    </submittedName>
</protein>
<evidence type="ECO:0000313" key="2">
    <source>
        <dbReference type="Proteomes" id="UP000001075"/>
    </source>
</evidence>